<dbReference type="AlphaFoldDB" id="A0A1Y2M6Q6"/>
<dbReference type="EMBL" id="KZ107840">
    <property type="protein sequence ID" value="OSS51479.1"/>
    <property type="molecule type" value="Genomic_DNA"/>
</dbReference>
<reference evidence="1 2" key="1">
    <citation type="journal article" date="2017" name="Genome Announc.">
        <title>Genome sequence of the saprophytic ascomycete Epicoccum nigrum ICMP 19927 strain isolated from New Zealand.</title>
        <authorList>
            <person name="Fokin M."/>
            <person name="Fleetwood D."/>
            <person name="Weir B.S."/>
            <person name="Villas-Boas S.G."/>
        </authorList>
    </citation>
    <scope>NUCLEOTIDE SEQUENCE [LARGE SCALE GENOMIC DNA]</scope>
    <source>
        <strain evidence="1 2">ICMP 19927</strain>
    </source>
</reference>
<accession>A0A1Y2M6Q6</accession>
<dbReference type="Proteomes" id="UP000193240">
    <property type="component" value="Unassembled WGS sequence"/>
</dbReference>
<evidence type="ECO:0000313" key="2">
    <source>
        <dbReference type="Proteomes" id="UP000193240"/>
    </source>
</evidence>
<protein>
    <submittedName>
        <fullName evidence="1">Uncharacterized protein</fullName>
    </submittedName>
</protein>
<organism evidence="1 2">
    <name type="scientific">Epicoccum nigrum</name>
    <name type="common">Soil fungus</name>
    <name type="synonym">Epicoccum purpurascens</name>
    <dbReference type="NCBI Taxonomy" id="105696"/>
    <lineage>
        <taxon>Eukaryota</taxon>
        <taxon>Fungi</taxon>
        <taxon>Dikarya</taxon>
        <taxon>Ascomycota</taxon>
        <taxon>Pezizomycotina</taxon>
        <taxon>Dothideomycetes</taxon>
        <taxon>Pleosporomycetidae</taxon>
        <taxon>Pleosporales</taxon>
        <taxon>Pleosporineae</taxon>
        <taxon>Didymellaceae</taxon>
        <taxon>Epicoccum</taxon>
    </lineage>
</organism>
<gene>
    <name evidence="1" type="ORF">B5807_03623</name>
</gene>
<keyword evidence="2" id="KW-1185">Reference proteome</keyword>
<dbReference type="InParanoid" id="A0A1Y2M6Q6"/>
<evidence type="ECO:0000313" key="1">
    <source>
        <dbReference type="EMBL" id="OSS51479.1"/>
    </source>
</evidence>
<sequence>MDKVKVEAASMLKVNLGLTPTIKLESTSKLNVKLKSKADLRLIFKPLHKPVPRMTRVKLPPDARTQSPLMFGWQTRFAIPSTTVVTSHSLVSHRIWINARGRNKTNQAASSSSPLHTWHA</sequence>
<proteinExistence type="predicted"/>
<name>A0A1Y2M6Q6_EPING</name>